<dbReference type="InterPro" id="IPR012677">
    <property type="entry name" value="Nucleotide-bd_a/b_plait_sf"/>
</dbReference>
<dbReference type="AlphaFoldDB" id="A0A1L0CJB0"/>
<proteinExistence type="predicted"/>
<organism evidence="5 6">
    <name type="scientific">Hanseniaspora guilliermondii</name>
    <dbReference type="NCBI Taxonomy" id="56406"/>
    <lineage>
        <taxon>Eukaryota</taxon>
        <taxon>Fungi</taxon>
        <taxon>Dikarya</taxon>
        <taxon>Ascomycota</taxon>
        <taxon>Saccharomycotina</taxon>
        <taxon>Saccharomycetes</taxon>
        <taxon>Saccharomycodales</taxon>
        <taxon>Saccharomycodaceae</taxon>
        <taxon>Hanseniaspora</taxon>
    </lineage>
</organism>
<dbReference type="SUPFAM" id="SSF54928">
    <property type="entry name" value="RNA-binding domain, RBD"/>
    <property type="match status" value="2"/>
</dbReference>
<dbReference type="Proteomes" id="UP000183365">
    <property type="component" value="Unassembled WGS sequence"/>
</dbReference>
<evidence type="ECO:0000313" key="6">
    <source>
        <dbReference type="Proteomes" id="UP000183365"/>
    </source>
</evidence>
<dbReference type="VEuPathDB" id="FungiDB:HGUI_01077"/>
<dbReference type="PANTHER" id="PTHR48025:SF1">
    <property type="entry name" value="RRM DOMAIN-CONTAINING PROTEIN"/>
    <property type="match status" value="1"/>
</dbReference>
<evidence type="ECO:0000256" key="2">
    <source>
        <dbReference type="PROSITE-ProRule" id="PRU00176"/>
    </source>
</evidence>
<feature type="domain" description="RRM" evidence="4">
    <location>
        <begin position="224"/>
        <end position="302"/>
    </location>
</feature>
<dbReference type="Gene3D" id="3.30.70.330">
    <property type="match status" value="4"/>
</dbReference>
<dbReference type="PROSITE" id="PS50102">
    <property type="entry name" value="RRM"/>
    <property type="match status" value="3"/>
</dbReference>
<dbReference type="OrthoDB" id="1749473at2759"/>
<feature type="domain" description="RRM" evidence="4">
    <location>
        <begin position="312"/>
        <end position="380"/>
    </location>
</feature>
<dbReference type="CDD" id="cd21603">
    <property type="entry name" value="RRM3_PES4_MIP6"/>
    <property type="match status" value="1"/>
</dbReference>
<gene>
    <name evidence="5" type="ORF">HGUI_01077</name>
</gene>
<dbReference type="PANTHER" id="PTHR48025">
    <property type="entry name" value="OS02G0815200 PROTEIN"/>
    <property type="match status" value="1"/>
</dbReference>
<dbReference type="InterPro" id="IPR035979">
    <property type="entry name" value="RBD_domain_sf"/>
</dbReference>
<keyword evidence="6" id="KW-1185">Reference proteome</keyword>
<name>A0A1L0CJB0_9ASCO</name>
<dbReference type="SMART" id="SM00360">
    <property type="entry name" value="RRM"/>
    <property type="match status" value="4"/>
</dbReference>
<sequence>MYASKLMQVISAQNKIKTDVDDSKKNNSLKLNDLINEEKAQETSCATGSTLVNEGFSPSLFSRSRIFAKENLDTSLDQNYISNAKRVLGLKTSLPPEKSSPGDMFNWSNNNDKNHDLDLQTVNSDSNNLESDLKTVSSSLSNNTINRDSQSFSYSSSSSSFPFTKKEFNSKKIFSNNSKSHLPIINKKMYEDTESVASPSSSIHDKDVTIIKDSDYDFSYRNIVPIFIGDLDQSITEYDLKYTFKEFKSLKSVKVCRSRFTGEPLGHGYLNFSSKEEAQKAIDKFNYTYIKGKEVRMMESLKNTSLRKNMGTNIFFSDLPLKSQNITTREFYDIFKKYGKILSCKLDKRKCIGFVYYENDSIASKVIHDYNNKELFGSIISCGIHFDKDVRNLPEFGTRVNKLDPSKVIKEKILTDSNEVVSSLKQVSVGNQSKLQHPNAVFVIGLPKSFKNEETLNLFSEAGPIKSVHICPKYNTNFKYAFITFKKGVDCATAIELFDGKLVKGSYIKIGKAHDRMNIEAQFNSQSKDESIIKNQKEVYYSDSENYRSTLYLSNLSEICSEMFIMEFVRQKNIKITKIKIKWFNEKSSTYSGYVVCKDENQATRLFSALSERLIGDTVIECSWEKRANSELVVKEPSLPMSTLQSGSNAKILRNPSIAGKTKWSSVNAK</sequence>
<reference evidence="6" key="1">
    <citation type="submission" date="2016-11" db="EMBL/GenBank/DDBJ databases">
        <authorList>
            <person name="Guldener U."/>
        </authorList>
    </citation>
    <scope>NUCLEOTIDE SEQUENCE [LARGE SCALE GENOMIC DNA]</scope>
</reference>
<evidence type="ECO:0000313" key="5">
    <source>
        <dbReference type="EMBL" id="SGZ38877.1"/>
    </source>
</evidence>
<evidence type="ECO:0000256" key="3">
    <source>
        <dbReference type="SAM" id="MobiDB-lite"/>
    </source>
</evidence>
<accession>A0A1L0CJB0</accession>
<evidence type="ECO:0000256" key="1">
    <source>
        <dbReference type="ARBA" id="ARBA00022884"/>
    </source>
</evidence>
<dbReference type="EMBL" id="FQNF01000013">
    <property type="protein sequence ID" value="SGZ38877.1"/>
    <property type="molecule type" value="Genomic_DNA"/>
</dbReference>
<feature type="domain" description="RRM" evidence="4">
    <location>
        <begin position="439"/>
        <end position="515"/>
    </location>
</feature>
<keyword evidence="1 2" id="KW-0694">RNA-binding</keyword>
<dbReference type="GO" id="GO:0003729">
    <property type="term" value="F:mRNA binding"/>
    <property type="evidence" value="ECO:0007669"/>
    <property type="project" value="TreeGrafter"/>
</dbReference>
<evidence type="ECO:0000259" key="4">
    <source>
        <dbReference type="PROSITE" id="PS50102"/>
    </source>
</evidence>
<dbReference type="Pfam" id="PF00076">
    <property type="entry name" value="RRM_1"/>
    <property type="match status" value="3"/>
</dbReference>
<protein>
    <recommendedName>
        <fullName evidence="4">RRM domain-containing protein</fullName>
    </recommendedName>
</protein>
<dbReference type="InterPro" id="IPR000504">
    <property type="entry name" value="RRM_dom"/>
</dbReference>
<dbReference type="InterPro" id="IPR050502">
    <property type="entry name" value="Euk_RNA-bind_prot"/>
</dbReference>
<feature type="region of interest" description="Disordered" evidence="3">
    <location>
        <begin position="92"/>
        <end position="114"/>
    </location>
</feature>